<reference evidence="1 2" key="1">
    <citation type="journal article" date="2015" name="Stand. Genomic Sci.">
        <title>Genomic Encyclopedia of Bacterial and Archaeal Type Strains, Phase III: the genomes of soil and plant-associated and newly described type strains.</title>
        <authorList>
            <person name="Whitman W.B."/>
            <person name="Woyke T."/>
            <person name="Klenk H.P."/>
            <person name="Zhou Y."/>
            <person name="Lilburn T.G."/>
            <person name="Beck B.J."/>
            <person name="De Vos P."/>
            <person name="Vandamme P."/>
            <person name="Eisen J.A."/>
            <person name="Garrity G."/>
            <person name="Hugenholtz P."/>
            <person name="Kyrpides N.C."/>
        </authorList>
    </citation>
    <scope>NUCLEOTIDE SEQUENCE [LARGE SCALE GENOMIC DNA]</scope>
    <source>
        <strain evidence="1 2">CV53</strain>
    </source>
</reference>
<dbReference type="AlphaFoldDB" id="A0A4R2B583"/>
<protein>
    <submittedName>
        <fullName evidence="1">Uncharacterized protein</fullName>
    </submittedName>
</protein>
<keyword evidence="2" id="KW-1185">Reference proteome</keyword>
<proteinExistence type="predicted"/>
<accession>A0A4R2B583</accession>
<dbReference type="Proteomes" id="UP000295689">
    <property type="component" value="Unassembled WGS sequence"/>
</dbReference>
<evidence type="ECO:0000313" key="2">
    <source>
        <dbReference type="Proteomes" id="UP000295689"/>
    </source>
</evidence>
<name>A0A4R2B583_9BACI</name>
<evidence type="ECO:0000313" key="1">
    <source>
        <dbReference type="EMBL" id="TCN20494.1"/>
    </source>
</evidence>
<organism evidence="1 2">
    <name type="scientific">Mesobacillus foraminis</name>
    <dbReference type="NCBI Taxonomy" id="279826"/>
    <lineage>
        <taxon>Bacteria</taxon>
        <taxon>Bacillati</taxon>
        <taxon>Bacillota</taxon>
        <taxon>Bacilli</taxon>
        <taxon>Bacillales</taxon>
        <taxon>Bacillaceae</taxon>
        <taxon>Mesobacillus</taxon>
    </lineage>
</organism>
<sequence>MKIISIQTLKFNLQNEKGQLIVKGEISGETEIPLFDDLKFEAVIALLHAIDKRNFTVSEKDHLFDKYMAEIEETVKEMKKYNHFQGTIKTD</sequence>
<gene>
    <name evidence="1" type="ORF">EV146_114114</name>
</gene>
<dbReference type="RefSeq" id="WP_132011099.1">
    <property type="nucleotide sequence ID" value="NZ_JABUHM010000012.1"/>
</dbReference>
<dbReference type="EMBL" id="SLVV01000014">
    <property type="protein sequence ID" value="TCN20494.1"/>
    <property type="molecule type" value="Genomic_DNA"/>
</dbReference>
<comment type="caution">
    <text evidence="1">The sequence shown here is derived from an EMBL/GenBank/DDBJ whole genome shotgun (WGS) entry which is preliminary data.</text>
</comment>